<evidence type="ECO:0000259" key="1">
    <source>
        <dbReference type="Pfam" id="PF01498"/>
    </source>
</evidence>
<gene>
    <name evidence="2" type="primary">PARPA_07680.1 scaffold 29828</name>
</gene>
<dbReference type="InterPro" id="IPR002492">
    <property type="entry name" value="Transposase_Tc1-like"/>
</dbReference>
<dbReference type="PANTHER" id="PTHR23022:SF135">
    <property type="entry name" value="SI:DKEY-77F5.3"/>
    <property type="match status" value="1"/>
</dbReference>
<protein>
    <recommendedName>
        <fullName evidence="1">Transposase Tc1-like domain-containing protein</fullName>
    </recommendedName>
</protein>
<proteinExistence type="predicted"/>
<feature type="domain" description="Transposase Tc1-like" evidence="1">
    <location>
        <begin position="67"/>
        <end position="130"/>
    </location>
</feature>
<dbReference type="GO" id="GO:0015074">
    <property type="term" value="P:DNA integration"/>
    <property type="evidence" value="ECO:0007669"/>
    <property type="project" value="InterPro"/>
</dbReference>
<feature type="non-terminal residue" evidence="2">
    <location>
        <position position="186"/>
    </location>
</feature>
<dbReference type="STRING" id="35722.A0A0B7N7Z0"/>
<dbReference type="Pfam" id="PF01498">
    <property type="entry name" value="HTH_Tnp_Tc3_2"/>
    <property type="match status" value="1"/>
</dbReference>
<dbReference type="InterPro" id="IPR036397">
    <property type="entry name" value="RNaseH_sf"/>
</dbReference>
<dbReference type="GO" id="GO:0006313">
    <property type="term" value="P:DNA transposition"/>
    <property type="evidence" value="ECO:0007669"/>
    <property type="project" value="InterPro"/>
</dbReference>
<reference evidence="2 3" key="1">
    <citation type="submission" date="2014-09" db="EMBL/GenBank/DDBJ databases">
        <authorList>
            <person name="Ellenberger Sabrina"/>
        </authorList>
    </citation>
    <scope>NUCLEOTIDE SEQUENCE [LARGE SCALE GENOMIC DNA]</scope>
    <source>
        <strain evidence="2 3">CBS 412.66</strain>
    </source>
</reference>
<accession>A0A0B7N7Z0</accession>
<dbReference type="GO" id="GO:0003677">
    <property type="term" value="F:DNA binding"/>
    <property type="evidence" value="ECO:0007669"/>
    <property type="project" value="InterPro"/>
</dbReference>
<evidence type="ECO:0000313" key="2">
    <source>
        <dbReference type="EMBL" id="CEP13574.1"/>
    </source>
</evidence>
<dbReference type="OrthoDB" id="2288347at2759"/>
<evidence type="ECO:0000313" key="3">
    <source>
        <dbReference type="Proteomes" id="UP000054107"/>
    </source>
</evidence>
<dbReference type="Proteomes" id="UP000054107">
    <property type="component" value="Unassembled WGS sequence"/>
</dbReference>
<dbReference type="InterPro" id="IPR052338">
    <property type="entry name" value="Transposase_5"/>
</dbReference>
<dbReference type="Gene3D" id="3.30.420.10">
    <property type="entry name" value="Ribonuclease H-like superfamily/Ribonuclease H"/>
    <property type="match status" value="1"/>
</dbReference>
<sequence length="186" mass="21599">MTLENISDSTTKRKQLSSFTILNIPISTVKDVIRLYNENGVEVPEKRSGRPKVFTERTQNAMTQAFRASPFMPITAQHQCFVAGGVEMSLSTFRKRMLDLGFFSYSPARKPALSERHRLNRLKWCEERVNWTIDQWKSVVWSDESRYTVVGNDGGFSFIRKEDERFLEQHILETHKFGKGSIMLWG</sequence>
<dbReference type="EMBL" id="LN730222">
    <property type="protein sequence ID" value="CEP13574.1"/>
    <property type="molecule type" value="Genomic_DNA"/>
</dbReference>
<keyword evidence="3" id="KW-1185">Reference proteome</keyword>
<name>A0A0B7N7Z0_9FUNG</name>
<dbReference type="AlphaFoldDB" id="A0A0B7N7Z0"/>
<organism evidence="2 3">
    <name type="scientific">Parasitella parasitica</name>
    <dbReference type="NCBI Taxonomy" id="35722"/>
    <lineage>
        <taxon>Eukaryota</taxon>
        <taxon>Fungi</taxon>
        <taxon>Fungi incertae sedis</taxon>
        <taxon>Mucoromycota</taxon>
        <taxon>Mucoromycotina</taxon>
        <taxon>Mucoromycetes</taxon>
        <taxon>Mucorales</taxon>
        <taxon>Mucorineae</taxon>
        <taxon>Mucoraceae</taxon>
        <taxon>Parasitella</taxon>
    </lineage>
</organism>
<dbReference type="PANTHER" id="PTHR23022">
    <property type="entry name" value="TRANSPOSABLE ELEMENT-RELATED"/>
    <property type="match status" value="1"/>
</dbReference>